<dbReference type="GO" id="GO:0003723">
    <property type="term" value="F:RNA binding"/>
    <property type="evidence" value="ECO:0007669"/>
    <property type="project" value="TreeGrafter"/>
</dbReference>
<evidence type="ECO:0000256" key="4">
    <source>
        <dbReference type="ARBA" id="ARBA00047639"/>
    </source>
</evidence>
<dbReference type="SUPFAM" id="SSF52954">
    <property type="entry name" value="Class II aaRS ABD-related"/>
    <property type="match status" value="1"/>
</dbReference>
<feature type="binding site" evidence="5">
    <location>
        <position position="120"/>
    </location>
    <ligand>
        <name>L-histidine</name>
        <dbReference type="ChEBI" id="CHEBI:57595"/>
    </ligand>
</feature>
<dbReference type="GeneID" id="36318420"/>
<evidence type="ECO:0000313" key="8">
    <source>
        <dbReference type="EMBL" id="KKO75880.1"/>
    </source>
</evidence>
<dbReference type="EMBL" id="JPQZ01000010">
    <property type="protein sequence ID" value="KKO75880.1"/>
    <property type="molecule type" value="Genomic_DNA"/>
</dbReference>
<dbReference type="CDD" id="cd00773">
    <property type="entry name" value="HisRS-like_core"/>
    <property type="match status" value="1"/>
</dbReference>
<proteinExistence type="inferred from homology"/>
<protein>
    <recommendedName>
        <fullName evidence="2">histidine--tRNA ligase</fullName>
        <ecNumber evidence="2">6.1.1.21</ecNumber>
    </recommendedName>
</protein>
<sequence>MSLKTPKGTTDLNPDDALVYEDLIDRTKNIFKLHGAVPIDTPVFELKSILLNKYGEDTKLIYDLKNNGGEECALRYDLTVPFSRYMSMNKLKKIKRYQIGKVYRRDQPSVVQGRWREFLQADFDIAGESLPMMADSELVCCMNRLLKTYNIGDFVIRVSDKRILYGIFEVCEIPNNLFATVSSSIDKLDKMAVNDINKELKLKGLTDKQIINLNIYIQKSGTVDVLDFLRENDVYKKCSEAVDDLCKLYEYCKIMKCSDHLIIDLSLARGLDYYTGMIIEGKYLNKNIGSVAGGGRYDNLIGSLENSSYTNTYNVPCAGFSIGLSRIFSCIQKPKVNTNVKVFISASGKLFLEERLKIQSILWEANISLETFYNKRNNPGEHKKYCVKHGIKYLIVVKEEQYNKGFVTVIEVNTNLENVIMIDNLPSHLQ</sequence>
<evidence type="ECO:0000256" key="3">
    <source>
        <dbReference type="ARBA" id="ARBA00022741"/>
    </source>
</evidence>
<dbReference type="Proteomes" id="UP000034350">
    <property type="component" value="Unassembled WGS sequence"/>
</dbReference>
<comment type="catalytic activity">
    <reaction evidence="4">
        <text>tRNA(His) + L-histidine + ATP = L-histidyl-tRNA(His) + AMP + diphosphate + H(+)</text>
        <dbReference type="Rhea" id="RHEA:17313"/>
        <dbReference type="Rhea" id="RHEA-COMP:9665"/>
        <dbReference type="Rhea" id="RHEA-COMP:9689"/>
        <dbReference type="ChEBI" id="CHEBI:15378"/>
        <dbReference type="ChEBI" id="CHEBI:30616"/>
        <dbReference type="ChEBI" id="CHEBI:33019"/>
        <dbReference type="ChEBI" id="CHEBI:57595"/>
        <dbReference type="ChEBI" id="CHEBI:78442"/>
        <dbReference type="ChEBI" id="CHEBI:78527"/>
        <dbReference type="ChEBI" id="CHEBI:456215"/>
        <dbReference type="EC" id="6.1.1.21"/>
    </reaction>
</comment>
<feature type="domain" description="Anticodon-binding" evidence="6">
    <location>
        <begin position="342"/>
        <end position="429"/>
    </location>
</feature>
<accession>A0A0F9WGY6</accession>
<dbReference type="SUPFAM" id="SSF55681">
    <property type="entry name" value="Class II aaRS and biotin synthetases"/>
    <property type="match status" value="1"/>
</dbReference>
<dbReference type="EC" id="6.1.1.21" evidence="2"/>
<evidence type="ECO:0000256" key="2">
    <source>
        <dbReference type="ARBA" id="ARBA00012815"/>
    </source>
</evidence>
<dbReference type="GO" id="GO:0032543">
    <property type="term" value="P:mitochondrial translation"/>
    <property type="evidence" value="ECO:0007669"/>
    <property type="project" value="TreeGrafter"/>
</dbReference>
<dbReference type="PANTHER" id="PTHR11476:SF7">
    <property type="entry name" value="HISTIDINE--TRNA LIGASE"/>
    <property type="match status" value="1"/>
</dbReference>
<dbReference type="AlphaFoldDB" id="A0A0F9WGY6"/>
<evidence type="ECO:0000256" key="1">
    <source>
        <dbReference type="ARBA" id="ARBA00008226"/>
    </source>
</evidence>
<comment type="caution">
    <text evidence="8">The sequence shown here is derived from an EMBL/GenBank/DDBJ whole genome shotgun (WGS) entry which is preliminary data.</text>
</comment>
<dbReference type="PIRSF" id="PIRSF001549">
    <property type="entry name" value="His-tRNA_synth"/>
    <property type="match status" value="1"/>
</dbReference>
<dbReference type="PANTHER" id="PTHR11476">
    <property type="entry name" value="HISTIDYL-TRNA SYNTHETASE"/>
    <property type="match status" value="1"/>
</dbReference>
<feature type="binding site" evidence="5">
    <location>
        <begin position="77"/>
        <end position="79"/>
    </location>
    <ligand>
        <name>L-histidine</name>
        <dbReference type="ChEBI" id="CHEBI:57595"/>
    </ligand>
</feature>
<dbReference type="Gene3D" id="3.40.50.800">
    <property type="entry name" value="Anticodon-binding domain"/>
    <property type="match status" value="1"/>
</dbReference>
<dbReference type="InterPro" id="IPR045864">
    <property type="entry name" value="aa-tRNA-synth_II/BPL/LPL"/>
</dbReference>
<keyword evidence="9" id="KW-1185">Reference proteome</keyword>
<gene>
    <name evidence="8" type="ORF">AAJ76_1000049663</name>
</gene>
<feature type="binding site" evidence="5">
    <location>
        <begin position="273"/>
        <end position="274"/>
    </location>
    <ligand>
        <name>L-histidine</name>
        <dbReference type="ChEBI" id="CHEBI:57595"/>
    </ligand>
</feature>
<evidence type="ECO:0000256" key="5">
    <source>
        <dbReference type="PIRSR" id="PIRSR001549-1"/>
    </source>
</evidence>
<evidence type="ECO:0000259" key="7">
    <source>
        <dbReference type="Pfam" id="PF13393"/>
    </source>
</evidence>
<dbReference type="Gene3D" id="3.30.930.10">
    <property type="entry name" value="Bira Bifunctional Protein, Domain 2"/>
    <property type="match status" value="1"/>
</dbReference>
<dbReference type="RefSeq" id="XP_024331622.1">
    <property type="nucleotide sequence ID" value="XM_024473526.1"/>
</dbReference>
<dbReference type="Pfam" id="PF03129">
    <property type="entry name" value="HGTP_anticodon"/>
    <property type="match status" value="1"/>
</dbReference>
<dbReference type="InterPro" id="IPR041715">
    <property type="entry name" value="HisRS-like_core"/>
</dbReference>
<name>A0A0F9WGY6_9MICR</name>
<feature type="binding site" evidence="5">
    <location>
        <position position="104"/>
    </location>
    <ligand>
        <name>L-histidine</name>
        <dbReference type="ChEBI" id="CHEBI:57595"/>
    </ligand>
</feature>
<feature type="binding site" evidence="5">
    <location>
        <position position="269"/>
    </location>
    <ligand>
        <name>L-histidine</name>
        <dbReference type="ChEBI" id="CHEBI:57595"/>
    </ligand>
</feature>
<comment type="similarity">
    <text evidence="1">Belongs to the class-II aminoacyl-tRNA synthetase family.</text>
</comment>
<dbReference type="VEuPathDB" id="MicrosporidiaDB:NCER_101238"/>
<organism evidence="8 9">
    <name type="scientific">Vairimorpha ceranae</name>
    <dbReference type="NCBI Taxonomy" id="40302"/>
    <lineage>
        <taxon>Eukaryota</taxon>
        <taxon>Fungi</taxon>
        <taxon>Fungi incertae sedis</taxon>
        <taxon>Microsporidia</taxon>
        <taxon>Nosematidae</taxon>
        <taxon>Vairimorpha</taxon>
    </lineage>
</organism>
<dbReference type="GO" id="GO:0005739">
    <property type="term" value="C:mitochondrion"/>
    <property type="evidence" value="ECO:0007669"/>
    <property type="project" value="TreeGrafter"/>
</dbReference>
<dbReference type="OrthoDB" id="1906957at2759"/>
<evidence type="ECO:0000259" key="6">
    <source>
        <dbReference type="Pfam" id="PF03129"/>
    </source>
</evidence>
<reference evidence="8 9" key="1">
    <citation type="journal article" date="2015" name="Environ. Microbiol.">
        <title>Genome analyses suggest the presence of polyploidy and recent human-driven expansions in eight global populations of the honeybee pathogen Nosema ceranae.</title>
        <authorList>
            <person name="Pelin A."/>
            <person name="Selman M."/>
            <person name="Aris-Brosou S."/>
            <person name="Farinelli L."/>
            <person name="Corradi N."/>
        </authorList>
    </citation>
    <scope>NUCLEOTIDE SEQUENCE [LARGE SCALE GENOMIC DNA]</scope>
    <source>
        <strain evidence="8 9">PA08 1199</strain>
    </source>
</reference>
<feature type="domain" description="Class II Histidinyl-tRNA synthetase (HisRS)-like catalytic core" evidence="7">
    <location>
        <begin position="8"/>
        <end position="327"/>
    </location>
</feature>
<dbReference type="InterPro" id="IPR004154">
    <property type="entry name" value="Anticodon-bd"/>
</dbReference>
<evidence type="ECO:0000313" key="9">
    <source>
        <dbReference type="Proteomes" id="UP000034350"/>
    </source>
</evidence>
<dbReference type="GO" id="GO:0004821">
    <property type="term" value="F:histidine-tRNA ligase activity"/>
    <property type="evidence" value="ECO:0007669"/>
    <property type="project" value="UniProtKB-EC"/>
</dbReference>
<dbReference type="InterPro" id="IPR036621">
    <property type="entry name" value="Anticodon-bd_dom_sf"/>
</dbReference>
<dbReference type="GO" id="GO:0006427">
    <property type="term" value="P:histidyl-tRNA aminoacylation"/>
    <property type="evidence" value="ECO:0007669"/>
    <property type="project" value="TreeGrafter"/>
</dbReference>
<dbReference type="InterPro" id="IPR004516">
    <property type="entry name" value="HisRS/HisZ"/>
</dbReference>
<dbReference type="VEuPathDB" id="MicrosporidiaDB:G9O61_00g002990"/>
<feature type="binding site" evidence="5">
    <location>
        <position position="124"/>
    </location>
    <ligand>
        <name>L-histidine</name>
        <dbReference type="ChEBI" id="CHEBI:57595"/>
    </ligand>
</feature>
<dbReference type="GO" id="GO:0000166">
    <property type="term" value="F:nucleotide binding"/>
    <property type="evidence" value="ECO:0007669"/>
    <property type="project" value="UniProtKB-KW"/>
</dbReference>
<dbReference type="Pfam" id="PF13393">
    <property type="entry name" value="tRNA-synt_His"/>
    <property type="match status" value="1"/>
</dbReference>
<dbReference type="GO" id="GO:0005829">
    <property type="term" value="C:cytosol"/>
    <property type="evidence" value="ECO:0007669"/>
    <property type="project" value="TreeGrafter"/>
</dbReference>
<dbReference type="VEuPathDB" id="MicrosporidiaDB:AAJ76_1000049663"/>
<keyword evidence="3" id="KW-0547">Nucleotide-binding</keyword>